<feature type="domain" description="Pterin-binding" evidence="12">
    <location>
        <begin position="1"/>
        <end position="251"/>
    </location>
</feature>
<dbReference type="PANTHER" id="PTHR20941">
    <property type="entry name" value="FOLATE SYNTHESIS PROTEINS"/>
    <property type="match status" value="1"/>
</dbReference>
<dbReference type="EC" id="2.5.1.15" evidence="5"/>
<dbReference type="AlphaFoldDB" id="A0A662D5X9"/>
<sequence>MGIINVTPDSFYSRSRVLNIPKAIDQAFRFIDEGADIIDVGGESTRPGSKPVTVDEEIKRVIPVIEGIRAKSEIPLSVDTYKPEVAEKAIEAGANIVNDISGLRFVEGLAELVARKKCYIILMHIRGKPENMQKYAKYRDVIGEIKSELQWSIDRARKAGIKNERIIVDPGIGFAKDPYHNLLIIKNLASIKELGYPVLIGLSRKSFLGHITGLEAEERLIPTVAANAISLYNGADIIRVHDVREAVLTVKVVHSICSCS</sequence>
<comment type="similarity">
    <text evidence="4">Belongs to the DHPS family.</text>
</comment>
<evidence type="ECO:0000256" key="3">
    <source>
        <dbReference type="ARBA" id="ARBA00004763"/>
    </source>
</evidence>
<dbReference type="InterPro" id="IPR011005">
    <property type="entry name" value="Dihydropteroate_synth-like_sf"/>
</dbReference>
<dbReference type="PANTHER" id="PTHR20941:SF1">
    <property type="entry name" value="FOLIC ACID SYNTHESIS PROTEIN FOL1"/>
    <property type="match status" value="1"/>
</dbReference>
<dbReference type="PROSITE" id="PS50972">
    <property type="entry name" value="PTERIN_BINDING"/>
    <property type="match status" value="1"/>
</dbReference>
<evidence type="ECO:0000256" key="9">
    <source>
        <dbReference type="ARBA" id="ARBA00022842"/>
    </source>
</evidence>
<name>A0A662D5X9_UNCAE</name>
<dbReference type="PROSITE" id="PS00793">
    <property type="entry name" value="DHPS_2"/>
    <property type="match status" value="1"/>
</dbReference>
<keyword evidence="8" id="KW-0479">Metal-binding</keyword>
<dbReference type="Gene3D" id="3.20.20.20">
    <property type="entry name" value="Dihydropteroate synthase-like"/>
    <property type="match status" value="1"/>
</dbReference>
<evidence type="ECO:0000256" key="2">
    <source>
        <dbReference type="ARBA" id="ARBA00001946"/>
    </source>
</evidence>
<comment type="catalytic activity">
    <reaction evidence="1">
        <text>(7,8-dihydropterin-6-yl)methyl diphosphate + 4-aminobenzoate = 7,8-dihydropteroate + diphosphate</text>
        <dbReference type="Rhea" id="RHEA:19949"/>
        <dbReference type="ChEBI" id="CHEBI:17836"/>
        <dbReference type="ChEBI" id="CHEBI:17839"/>
        <dbReference type="ChEBI" id="CHEBI:33019"/>
        <dbReference type="ChEBI" id="CHEBI:72950"/>
        <dbReference type="EC" id="2.5.1.15"/>
    </reaction>
</comment>
<dbReference type="InterPro" id="IPR006390">
    <property type="entry name" value="DHP_synth_dom"/>
</dbReference>
<dbReference type="NCBIfam" id="TIGR01496">
    <property type="entry name" value="DHPS"/>
    <property type="match status" value="1"/>
</dbReference>
<evidence type="ECO:0000313" key="14">
    <source>
        <dbReference type="Proteomes" id="UP000280417"/>
    </source>
</evidence>
<evidence type="ECO:0000256" key="6">
    <source>
        <dbReference type="ARBA" id="ARBA00016919"/>
    </source>
</evidence>
<keyword evidence="7 13" id="KW-0808">Transferase</keyword>
<dbReference type="GO" id="GO:0046654">
    <property type="term" value="P:tetrahydrofolate biosynthetic process"/>
    <property type="evidence" value="ECO:0007669"/>
    <property type="project" value="TreeGrafter"/>
</dbReference>
<dbReference type="CDD" id="cd00739">
    <property type="entry name" value="DHPS"/>
    <property type="match status" value="1"/>
</dbReference>
<evidence type="ECO:0000256" key="11">
    <source>
        <dbReference type="ARBA" id="ARBA00030193"/>
    </source>
</evidence>
<dbReference type="InterPro" id="IPR045031">
    <property type="entry name" value="DHP_synth-like"/>
</dbReference>
<reference evidence="13 14" key="1">
    <citation type="submission" date="2018-06" db="EMBL/GenBank/DDBJ databases">
        <title>Extensive metabolic versatility and redundancy in microbially diverse, dynamic hydrothermal sediments.</title>
        <authorList>
            <person name="Dombrowski N."/>
            <person name="Teske A."/>
            <person name="Baker B.J."/>
        </authorList>
    </citation>
    <scope>NUCLEOTIDE SEQUENCE [LARGE SCALE GENOMIC DNA]</scope>
    <source>
        <strain evidence="13">B3_G15</strain>
    </source>
</reference>
<dbReference type="GO" id="GO:0046872">
    <property type="term" value="F:metal ion binding"/>
    <property type="evidence" value="ECO:0007669"/>
    <property type="project" value="UniProtKB-KW"/>
</dbReference>
<dbReference type="InterPro" id="IPR000489">
    <property type="entry name" value="Pterin-binding_dom"/>
</dbReference>
<evidence type="ECO:0000256" key="8">
    <source>
        <dbReference type="ARBA" id="ARBA00022723"/>
    </source>
</evidence>
<comment type="caution">
    <text evidence="13">The sequence shown here is derived from an EMBL/GenBank/DDBJ whole genome shotgun (WGS) entry which is preliminary data.</text>
</comment>
<evidence type="ECO:0000256" key="5">
    <source>
        <dbReference type="ARBA" id="ARBA00012458"/>
    </source>
</evidence>
<dbReference type="EMBL" id="QMQA01000364">
    <property type="protein sequence ID" value="RLE09507.1"/>
    <property type="molecule type" value="Genomic_DNA"/>
</dbReference>
<evidence type="ECO:0000313" key="13">
    <source>
        <dbReference type="EMBL" id="RLE09507.1"/>
    </source>
</evidence>
<evidence type="ECO:0000256" key="10">
    <source>
        <dbReference type="ARBA" id="ARBA00022909"/>
    </source>
</evidence>
<comment type="cofactor">
    <cofactor evidence="2">
        <name>Mg(2+)</name>
        <dbReference type="ChEBI" id="CHEBI:18420"/>
    </cofactor>
</comment>
<dbReference type="FunFam" id="3.20.20.20:FF:000006">
    <property type="entry name" value="Dihydropteroate synthase"/>
    <property type="match status" value="1"/>
</dbReference>
<keyword evidence="9" id="KW-0460">Magnesium</keyword>
<organism evidence="13 14">
    <name type="scientific">Aerophobetes bacterium</name>
    <dbReference type="NCBI Taxonomy" id="2030807"/>
    <lineage>
        <taxon>Bacteria</taxon>
        <taxon>Candidatus Aerophobota</taxon>
    </lineage>
</organism>
<evidence type="ECO:0000256" key="1">
    <source>
        <dbReference type="ARBA" id="ARBA00000012"/>
    </source>
</evidence>
<evidence type="ECO:0000259" key="12">
    <source>
        <dbReference type="PROSITE" id="PS50972"/>
    </source>
</evidence>
<protein>
    <recommendedName>
        <fullName evidence="6">Dihydropteroate synthase</fullName>
        <ecNumber evidence="5">2.5.1.15</ecNumber>
    </recommendedName>
    <alternativeName>
        <fullName evidence="11">Dihydropteroate pyrophosphorylase</fullName>
    </alternativeName>
</protein>
<gene>
    <name evidence="13" type="primary">folP</name>
    <name evidence="13" type="ORF">DRJ04_09840</name>
</gene>
<dbReference type="GO" id="GO:0046656">
    <property type="term" value="P:folic acid biosynthetic process"/>
    <property type="evidence" value="ECO:0007669"/>
    <property type="project" value="UniProtKB-KW"/>
</dbReference>
<keyword evidence="10" id="KW-0289">Folate biosynthesis</keyword>
<dbReference type="GO" id="GO:0005829">
    <property type="term" value="C:cytosol"/>
    <property type="evidence" value="ECO:0007669"/>
    <property type="project" value="TreeGrafter"/>
</dbReference>
<dbReference type="Proteomes" id="UP000280417">
    <property type="component" value="Unassembled WGS sequence"/>
</dbReference>
<proteinExistence type="inferred from homology"/>
<comment type="pathway">
    <text evidence="3">Cofactor biosynthesis; tetrahydrofolate biosynthesis; 7,8-dihydrofolate from 2-amino-4-hydroxy-6-hydroxymethyl-7,8-dihydropteridine diphosphate and 4-aminobenzoate: step 1/2.</text>
</comment>
<dbReference type="SUPFAM" id="SSF51717">
    <property type="entry name" value="Dihydropteroate synthetase-like"/>
    <property type="match status" value="1"/>
</dbReference>
<evidence type="ECO:0000256" key="4">
    <source>
        <dbReference type="ARBA" id="ARBA00009503"/>
    </source>
</evidence>
<accession>A0A662D5X9</accession>
<dbReference type="Pfam" id="PF00809">
    <property type="entry name" value="Pterin_bind"/>
    <property type="match status" value="1"/>
</dbReference>
<evidence type="ECO:0000256" key="7">
    <source>
        <dbReference type="ARBA" id="ARBA00022679"/>
    </source>
</evidence>
<dbReference type="GO" id="GO:0004156">
    <property type="term" value="F:dihydropteroate synthase activity"/>
    <property type="evidence" value="ECO:0007669"/>
    <property type="project" value="UniProtKB-EC"/>
</dbReference>